<dbReference type="SUPFAM" id="SSF53850">
    <property type="entry name" value="Periplasmic binding protein-like II"/>
    <property type="match status" value="1"/>
</dbReference>
<dbReference type="Pfam" id="PF03401">
    <property type="entry name" value="TctC"/>
    <property type="match status" value="1"/>
</dbReference>
<protein>
    <submittedName>
        <fullName evidence="3">Twin-arginine translocation pathway signal</fullName>
    </submittedName>
</protein>
<dbReference type="KEGG" id="kro:BVG79_p1000081"/>
<dbReference type="PANTHER" id="PTHR42928">
    <property type="entry name" value="TRICARBOXYLATE-BINDING PROTEIN"/>
    <property type="match status" value="1"/>
</dbReference>
<dbReference type="InterPro" id="IPR042100">
    <property type="entry name" value="Bug_dom1"/>
</dbReference>
<name>A0A1W6P392_9RHOB</name>
<dbReference type="CDD" id="cd07012">
    <property type="entry name" value="PBP2_Bug_TTT"/>
    <property type="match status" value="1"/>
</dbReference>
<dbReference type="PIRSF" id="PIRSF017082">
    <property type="entry name" value="YflP"/>
    <property type="match status" value="1"/>
</dbReference>
<dbReference type="AlphaFoldDB" id="A0A1W6P392"/>
<reference evidence="3 4" key="1">
    <citation type="submission" date="2017-02" db="EMBL/GenBank/DDBJ databases">
        <title>Ketogulonicigenium robustum SPU B003 Genome sequencing and assembly.</title>
        <authorList>
            <person name="Li Y."/>
            <person name="Liu L."/>
            <person name="Wang C."/>
            <person name="Zhang M."/>
            <person name="Zhang T."/>
            <person name="Zhang Y."/>
        </authorList>
    </citation>
    <scope>NUCLEOTIDE SEQUENCE [LARGE SCALE GENOMIC DNA]</scope>
    <source>
        <strain evidence="3 4">SPU_B003</strain>
        <plasmid evidence="3 4">unnamed1</plasmid>
    </source>
</reference>
<accession>A0A1W6P392</accession>
<dbReference type="Gene3D" id="3.40.190.150">
    <property type="entry name" value="Bordetella uptake gene, domain 1"/>
    <property type="match status" value="1"/>
</dbReference>
<dbReference type="Proteomes" id="UP000242447">
    <property type="component" value="Plasmid unnamed1"/>
</dbReference>
<proteinExistence type="inferred from homology"/>
<gene>
    <name evidence="3" type="ORF">BVG79_p1000081</name>
</gene>
<geneLocation type="plasmid" evidence="3">
    <name>unnamed1</name>
</geneLocation>
<dbReference type="Gene3D" id="3.40.190.10">
    <property type="entry name" value="Periplasmic binding protein-like II"/>
    <property type="match status" value="1"/>
</dbReference>
<evidence type="ECO:0000313" key="3">
    <source>
        <dbReference type="EMBL" id="ARO15883.1"/>
    </source>
</evidence>
<comment type="similarity">
    <text evidence="1">Belongs to the UPF0065 (bug) family.</text>
</comment>
<feature type="signal peptide" evidence="2">
    <location>
        <begin position="1"/>
        <end position="21"/>
    </location>
</feature>
<keyword evidence="2" id="KW-0732">Signal</keyword>
<dbReference type="EMBL" id="CP019938">
    <property type="protein sequence ID" value="ARO15883.1"/>
    <property type="molecule type" value="Genomic_DNA"/>
</dbReference>
<evidence type="ECO:0000313" key="4">
    <source>
        <dbReference type="Proteomes" id="UP000242447"/>
    </source>
</evidence>
<organism evidence="3 4">
    <name type="scientific">Ketogulonicigenium robustum</name>
    <dbReference type="NCBI Taxonomy" id="92947"/>
    <lineage>
        <taxon>Bacteria</taxon>
        <taxon>Pseudomonadati</taxon>
        <taxon>Pseudomonadota</taxon>
        <taxon>Alphaproteobacteria</taxon>
        <taxon>Rhodobacterales</taxon>
        <taxon>Roseobacteraceae</taxon>
        <taxon>Ketogulonicigenium</taxon>
    </lineage>
</organism>
<dbReference type="PANTHER" id="PTHR42928:SF5">
    <property type="entry name" value="BLR1237 PROTEIN"/>
    <property type="match status" value="1"/>
</dbReference>
<dbReference type="InterPro" id="IPR005064">
    <property type="entry name" value="BUG"/>
</dbReference>
<keyword evidence="4" id="KW-1185">Reference proteome</keyword>
<keyword evidence="3" id="KW-0614">Plasmid</keyword>
<evidence type="ECO:0000256" key="1">
    <source>
        <dbReference type="ARBA" id="ARBA00006987"/>
    </source>
</evidence>
<sequence>MRFHTTVALCAAIAAPSLSFAQDYPSRPIQMVVPWGAGGATDAVARIMASILQEDLGVPVNVVNRTGGSGVVGHSAISNAAPDGYTIGLATVEVSMMHWQGLTDMTYEDFDVLGLVNYDPAGIMVRADSGFSSPGELIDAIRAQPAGSFKASGSGQGSIWHLALAGWLADQGIDPNHVTWVPSQGTAPALTDLMAGGVDMVTSQLAEADAMIRANRIHPLGTMGAERLPTFPDTPTINEDGTGTWTVGAWRGIFAPAGLPDDVRARLTDAVAAAAASPAYTDFMNSRGFGVLWVPADEAVSFIAESDASFGEVMAAAGLRGQ</sequence>
<feature type="chain" id="PRO_5012506822" evidence="2">
    <location>
        <begin position="22"/>
        <end position="322"/>
    </location>
</feature>
<evidence type="ECO:0000256" key="2">
    <source>
        <dbReference type="SAM" id="SignalP"/>
    </source>
</evidence>